<feature type="transmembrane region" description="Helical" evidence="6">
    <location>
        <begin position="213"/>
        <end position="236"/>
    </location>
</feature>
<dbReference type="GO" id="GO:0031460">
    <property type="term" value="P:glycine betaine transport"/>
    <property type="evidence" value="ECO:0007669"/>
    <property type="project" value="TreeGrafter"/>
</dbReference>
<dbReference type="SUPFAM" id="SSF161098">
    <property type="entry name" value="MetI-like"/>
    <property type="match status" value="1"/>
</dbReference>
<reference evidence="8 9" key="1">
    <citation type="journal article" date="2013" name="Genome Announc.">
        <title>Genome Sequence of the Polycyclic Aromatic Hydrocarbon-Degrading Bacterium Strain Marinobacter nanhaiticus D15-8WT.</title>
        <authorList>
            <person name="Cui Z."/>
            <person name="Gao W."/>
            <person name="Li Q."/>
            <person name="Xu G."/>
            <person name="Zheng L."/>
        </authorList>
    </citation>
    <scope>NUCLEOTIDE SEQUENCE [LARGE SCALE GENOMIC DNA]</scope>
    <source>
        <strain evidence="8 9">D15-8W</strain>
    </source>
</reference>
<feature type="transmembrane region" description="Helical" evidence="6">
    <location>
        <begin position="385"/>
        <end position="408"/>
    </location>
</feature>
<evidence type="ECO:0000256" key="5">
    <source>
        <dbReference type="ARBA" id="ARBA00023136"/>
    </source>
</evidence>
<name>N6WXI2_9GAMM</name>
<dbReference type="Pfam" id="PF00528">
    <property type="entry name" value="BPD_transp_1"/>
    <property type="match status" value="1"/>
</dbReference>
<keyword evidence="9" id="KW-1185">Reference proteome</keyword>
<feature type="transmembrane region" description="Helical" evidence="6">
    <location>
        <begin position="289"/>
        <end position="307"/>
    </location>
</feature>
<comment type="similarity">
    <text evidence="6">Belongs to the binding-protein-dependent transport system permease family.</text>
</comment>
<keyword evidence="5 6" id="KW-0472">Membrane</keyword>
<comment type="subcellular location">
    <subcellularLocation>
        <location evidence="1 6">Cell membrane</location>
        <topology evidence="1 6">Multi-pass membrane protein</topology>
    </subcellularLocation>
</comment>
<dbReference type="PANTHER" id="PTHR30177">
    <property type="entry name" value="GLYCINE BETAINE/L-PROLINE TRANSPORT SYSTEM PERMEASE PROTEIN PROW"/>
    <property type="match status" value="1"/>
</dbReference>
<dbReference type="InterPro" id="IPR051204">
    <property type="entry name" value="ABC_transp_perm/SBD"/>
</dbReference>
<feature type="transmembrane region" description="Helical" evidence="6">
    <location>
        <begin position="248"/>
        <end position="269"/>
    </location>
</feature>
<dbReference type="STRING" id="626887.J057_13131"/>
<dbReference type="AlphaFoldDB" id="N6WXI2"/>
<evidence type="ECO:0000256" key="6">
    <source>
        <dbReference type="RuleBase" id="RU363032"/>
    </source>
</evidence>
<protein>
    <submittedName>
        <fullName evidence="8">ABC transporter permease</fullName>
    </submittedName>
</protein>
<evidence type="ECO:0000313" key="9">
    <source>
        <dbReference type="Proteomes" id="UP000013165"/>
    </source>
</evidence>
<dbReference type="HOGENOM" id="CLU_046113_3_0_6"/>
<dbReference type="InterPro" id="IPR000515">
    <property type="entry name" value="MetI-like"/>
</dbReference>
<comment type="caution">
    <text evidence="8">The sequence shown here is derived from an EMBL/GenBank/DDBJ whole genome shotgun (WGS) entry which is preliminary data.</text>
</comment>
<sequence length="422" mass="45255">MAWWPFKAYRLRKLPGTIWIHCPRTEDLPSIKLFSSRLLPNRVIPALGLLALVLVWILDFGTIQPNRIVPGTGHGLLSAVGWWGAAVVSLVLVVTVLLSIMPLRIRFILLLGVVALSLAMLPALLDVFATRHLPEGSPYARSSVGPGFWSLLFFLSLMLIEILGRLRTRRGIQLLLLLLIAGSWLTLLMSDGLESLSLVREFNARPDKFAQALWTHLALAFGAVAISACLAFALALKMIRSAAWQRPILGIVSFLQTIPSLAVFGLLIAPLSALSAAFPLLQEMGIRGIGWAPAMLALIAYSLLPMVRNTFVALSEVPESLVDAGRGMGMTERQLFFQVKLPLALPVIIEGVRITTIQAIGLTAVAALIGAGGFGGFIFQGLGQAAMDLVLLGALPTIALALVADALFSMLATALKPTPATA</sequence>
<accession>N6WXI2</accession>
<evidence type="ECO:0000313" key="8">
    <source>
        <dbReference type="EMBL" id="ENO16301.2"/>
    </source>
</evidence>
<dbReference type="PATRIC" id="fig|626887.3.peg.2630"/>
<feature type="transmembrane region" description="Helical" evidence="6">
    <location>
        <begin position="175"/>
        <end position="193"/>
    </location>
</feature>
<dbReference type="GO" id="GO:0005886">
    <property type="term" value="C:plasma membrane"/>
    <property type="evidence" value="ECO:0007669"/>
    <property type="project" value="UniProtKB-SubCell"/>
</dbReference>
<keyword evidence="2 6" id="KW-0813">Transport</keyword>
<evidence type="ECO:0000259" key="7">
    <source>
        <dbReference type="PROSITE" id="PS50928"/>
    </source>
</evidence>
<dbReference type="Gene3D" id="1.10.3720.10">
    <property type="entry name" value="MetI-like"/>
    <property type="match status" value="1"/>
</dbReference>
<dbReference type="PROSITE" id="PS50928">
    <property type="entry name" value="ABC_TM1"/>
    <property type="match status" value="1"/>
</dbReference>
<organism evidence="8 9">
    <name type="scientific">Marinobacter nanhaiticus D15-8W</name>
    <dbReference type="NCBI Taxonomy" id="626887"/>
    <lineage>
        <taxon>Bacteria</taxon>
        <taxon>Pseudomonadati</taxon>
        <taxon>Pseudomonadota</taxon>
        <taxon>Gammaproteobacteria</taxon>
        <taxon>Pseudomonadales</taxon>
        <taxon>Marinobacteraceae</taxon>
        <taxon>Marinobacter</taxon>
    </lineage>
</organism>
<dbReference type="PRINTS" id="PR00173">
    <property type="entry name" value="EDTRNSPORT"/>
</dbReference>
<keyword evidence="4 6" id="KW-1133">Transmembrane helix</keyword>
<feature type="transmembrane region" description="Helical" evidence="6">
    <location>
        <begin position="107"/>
        <end position="125"/>
    </location>
</feature>
<dbReference type="PANTHER" id="PTHR30177:SF30">
    <property type="entry name" value="GLYCINE BETAINE UPTAKE SYSTEM PERMEASE PROTEIN YEHY"/>
    <property type="match status" value="1"/>
</dbReference>
<dbReference type="InterPro" id="IPR035906">
    <property type="entry name" value="MetI-like_sf"/>
</dbReference>
<dbReference type="EMBL" id="APLQ01000011">
    <property type="protein sequence ID" value="ENO16301.2"/>
    <property type="molecule type" value="Genomic_DNA"/>
</dbReference>
<feature type="transmembrane region" description="Helical" evidence="6">
    <location>
        <begin position="43"/>
        <end position="60"/>
    </location>
</feature>
<evidence type="ECO:0000256" key="2">
    <source>
        <dbReference type="ARBA" id="ARBA00022448"/>
    </source>
</evidence>
<keyword evidence="3 6" id="KW-0812">Transmembrane</keyword>
<proteinExistence type="inferred from homology"/>
<dbReference type="Proteomes" id="UP000013165">
    <property type="component" value="Unassembled WGS sequence"/>
</dbReference>
<feature type="transmembrane region" description="Helical" evidence="6">
    <location>
        <begin position="145"/>
        <end position="163"/>
    </location>
</feature>
<gene>
    <name evidence="8" type="ORF">J057_13131</name>
</gene>
<dbReference type="GO" id="GO:0055085">
    <property type="term" value="P:transmembrane transport"/>
    <property type="evidence" value="ECO:0007669"/>
    <property type="project" value="InterPro"/>
</dbReference>
<dbReference type="CDD" id="cd06261">
    <property type="entry name" value="TM_PBP2"/>
    <property type="match status" value="1"/>
</dbReference>
<dbReference type="eggNOG" id="COG1174">
    <property type="taxonomic scope" value="Bacteria"/>
</dbReference>
<evidence type="ECO:0000256" key="4">
    <source>
        <dbReference type="ARBA" id="ARBA00022989"/>
    </source>
</evidence>
<dbReference type="OrthoDB" id="9801163at2"/>
<feature type="transmembrane region" description="Helical" evidence="6">
    <location>
        <begin position="80"/>
        <end position="100"/>
    </location>
</feature>
<evidence type="ECO:0000256" key="3">
    <source>
        <dbReference type="ARBA" id="ARBA00022692"/>
    </source>
</evidence>
<feature type="domain" description="ABC transmembrane type-1" evidence="7">
    <location>
        <begin position="213"/>
        <end position="408"/>
    </location>
</feature>
<feature type="transmembrane region" description="Helical" evidence="6">
    <location>
        <begin position="359"/>
        <end position="379"/>
    </location>
</feature>
<evidence type="ECO:0000256" key="1">
    <source>
        <dbReference type="ARBA" id="ARBA00004651"/>
    </source>
</evidence>